<reference evidence="2 3" key="1">
    <citation type="submission" date="2017-09" db="EMBL/GenBank/DDBJ databases">
        <title>Reassesment of A. cryaerophilus.</title>
        <authorList>
            <person name="Perez-Cataluna A."/>
            <person name="Collado L."/>
            <person name="Salgado O."/>
            <person name="Lefinanco V."/>
            <person name="Figueras M.J."/>
        </authorList>
    </citation>
    <scope>NUCLEOTIDE SEQUENCE [LARGE SCALE GENOMIC DNA]</scope>
    <source>
        <strain evidence="2 3">LMG 10210</strain>
    </source>
</reference>
<dbReference type="Proteomes" id="UP000238281">
    <property type="component" value="Unassembled WGS sequence"/>
</dbReference>
<evidence type="ECO:0000313" key="2">
    <source>
        <dbReference type="EMBL" id="PRM94469.1"/>
    </source>
</evidence>
<name>A0A2S9T6P9_9BACT</name>
<dbReference type="PANTHER" id="PTHR39677:SF4">
    <property type="entry name" value="RIBONUCLEASE VAPC6"/>
    <property type="match status" value="1"/>
</dbReference>
<dbReference type="InterPro" id="IPR002716">
    <property type="entry name" value="PIN_dom"/>
</dbReference>
<keyword evidence="2" id="KW-0238">DNA-binding</keyword>
<evidence type="ECO:0000313" key="3">
    <source>
        <dbReference type="Proteomes" id="UP000238281"/>
    </source>
</evidence>
<comment type="caution">
    <text evidence="2">The sequence shown here is derived from an EMBL/GenBank/DDBJ whole genome shotgun (WGS) entry which is preliminary data.</text>
</comment>
<dbReference type="InterPro" id="IPR029060">
    <property type="entry name" value="PIN-like_dom_sf"/>
</dbReference>
<sequence>MQDNIFLDSNIILYCYSNDETDKQAIARNIFEQYSTPCISKQVINEVSNILFRKFKLDCESIENAILQISNLVEILDFNLTTQIKAIRLKKSYNLQYFDALIVATALENNCNTLYSEDMQNGLVVEGKLTIINPFEKLND</sequence>
<dbReference type="SUPFAM" id="SSF88723">
    <property type="entry name" value="PIN domain-like"/>
    <property type="match status" value="1"/>
</dbReference>
<dbReference type="AlphaFoldDB" id="A0A2S9T6P9"/>
<evidence type="ECO:0000259" key="1">
    <source>
        <dbReference type="Pfam" id="PF01850"/>
    </source>
</evidence>
<dbReference type="RefSeq" id="WP_105915374.1">
    <property type="nucleotide sequence ID" value="NZ_NXGE01000003.1"/>
</dbReference>
<dbReference type="Gene3D" id="3.40.50.1010">
    <property type="entry name" value="5'-nuclease"/>
    <property type="match status" value="1"/>
</dbReference>
<gene>
    <name evidence="2" type="ORF">CJ673_06150</name>
</gene>
<organism evidence="2 3">
    <name type="scientific">Aliarcobacter cryaerophilus</name>
    <dbReference type="NCBI Taxonomy" id="28198"/>
    <lineage>
        <taxon>Bacteria</taxon>
        <taxon>Pseudomonadati</taxon>
        <taxon>Campylobacterota</taxon>
        <taxon>Epsilonproteobacteria</taxon>
        <taxon>Campylobacterales</taxon>
        <taxon>Arcobacteraceae</taxon>
        <taxon>Aliarcobacter</taxon>
    </lineage>
</organism>
<dbReference type="PANTHER" id="PTHR39677">
    <property type="entry name" value="RIBONUCLEASE VAPC6"/>
    <property type="match status" value="1"/>
</dbReference>
<dbReference type="Pfam" id="PF01850">
    <property type="entry name" value="PIN"/>
    <property type="match status" value="1"/>
</dbReference>
<dbReference type="GO" id="GO:0003677">
    <property type="term" value="F:DNA binding"/>
    <property type="evidence" value="ECO:0007669"/>
    <property type="project" value="UniProtKB-KW"/>
</dbReference>
<protein>
    <submittedName>
        <fullName evidence="2">DNA-binding protein</fullName>
    </submittedName>
</protein>
<proteinExistence type="predicted"/>
<feature type="domain" description="PIN" evidence="1">
    <location>
        <begin position="5"/>
        <end position="118"/>
    </location>
</feature>
<accession>A0A2S9T6P9</accession>
<dbReference type="EMBL" id="NXGE01000003">
    <property type="protein sequence ID" value="PRM94469.1"/>
    <property type="molecule type" value="Genomic_DNA"/>
</dbReference>
<dbReference type="CDD" id="cd18692">
    <property type="entry name" value="PIN_VapC-like"/>
    <property type="match status" value="1"/>
</dbReference>